<evidence type="ECO:0000256" key="10">
    <source>
        <dbReference type="RuleBase" id="RU003983"/>
    </source>
</evidence>
<keyword evidence="9 11" id="KW-0472">Membrane</keyword>
<dbReference type="Gene3D" id="3.30.2010.10">
    <property type="entry name" value="Metalloproteases ('zincins'), catalytic domain"/>
    <property type="match status" value="1"/>
</dbReference>
<protein>
    <submittedName>
        <fullName evidence="13">M48 family metalloprotease</fullName>
        <ecNumber evidence="13">3.4.24.-</ecNumber>
    </submittedName>
</protein>
<dbReference type="GO" id="GO:0006508">
    <property type="term" value="P:proteolysis"/>
    <property type="evidence" value="ECO:0007669"/>
    <property type="project" value="UniProtKB-KW"/>
</dbReference>
<keyword evidence="14" id="KW-1185">Reference proteome</keyword>
<keyword evidence="5 10" id="KW-0378">Hydrolase</keyword>
<accession>A0AAE3KA14</accession>
<keyword evidence="1" id="KW-1003">Cell membrane</keyword>
<proteinExistence type="inferred from homology"/>
<dbReference type="EMBL" id="JAKRVX010000015">
    <property type="protein sequence ID" value="MCL9818548.1"/>
    <property type="molecule type" value="Genomic_DNA"/>
</dbReference>
<keyword evidence="7 11" id="KW-1133">Transmembrane helix</keyword>
<dbReference type="PANTHER" id="PTHR43221:SF2">
    <property type="entry name" value="PROTEASE HTPX HOMOLOG"/>
    <property type="match status" value="1"/>
</dbReference>
<keyword evidence="6 10" id="KW-0862">Zinc</keyword>
<gene>
    <name evidence="13" type="ORF">AArcSt2_16545</name>
</gene>
<dbReference type="GO" id="GO:0004222">
    <property type="term" value="F:metalloendopeptidase activity"/>
    <property type="evidence" value="ECO:0007669"/>
    <property type="project" value="InterPro"/>
</dbReference>
<evidence type="ECO:0000256" key="9">
    <source>
        <dbReference type="ARBA" id="ARBA00023136"/>
    </source>
</evidence>
<organism evidence="13 14">
    <name type="scientific">Natronocalculus amylovorans</name>
    <dbReference type="NCBI Taxonomy" id="2917812"/>
    <lineage>
        <taxon>Archaea</taxon>
        <taxon>Methanobacteriati</taxon>
        <taxon>Methanobacteriota</taxon>
        <taxon>Stenosarchaea group</taxon>
        <taxon>Halobacteria</taxon>
        <taxon>Halobacteriales</taxon>
        <taxon>Haloferacaceae</taxon>
        <taxon>Natronocalculus</taxon>
    </lineage>
</organism>
<name>A0AAE3KA14_9EURY</name>
<comment type="cofactor">
    <cofactor evidence="10">
        <name>Zn(2+)</name>
        <dbReference type="ChEBI" id="CHEBI:29105"/>
    </cofactor>
    <text evidence="10">Binds 1 zinc ion per subunit.</text>
</comment>
<evidence type="ECO:0000256" key="3">
    <source>
        <dbReference type="ARBA" id="ARBA00022692"/>
    </source>
</evidence>
<dbReference type="GO" id="GO:0046872">
    <property type="term" value="F:metal ion binding"/>
    <property type="evidence" value="ECO:0007669"/>
    <property type="project" value="UniProtKB-KW"/>
</dbReference>
<keyword evidence="2 10" id="KW-0645">Protease</keyword>
<keyword evidence="3 11" id="KW-0812">Transmembrane</keyword>
<dbReference type="Pfam" id="PF01435">
    <property type="entry name" value="Peptidase_M48"/>
    <property type="match status" value="1"/>
</dbReference>
<evidence type="ECO:0000256" key="6">
    <source>
        <dbReference type="ARBA" id="ARBA00022833"/>
    </source>
</evidence>
<evidence type="ECO:0000259" key="12">
    <source>
        <dbReference type="Pfam" id="PF01435"/>
    </source>
</evidence>
<reference evidence="13" key="1">
    <citation type="journal article" date="2022" name="Syst. Appl. Microbiol.">
        <title>Natronocalculus amylovorans gen. nov., sp. nov., and Natranaeroarchaeum aerophilus sp. nov., dominant culturable amylolytic natronoarchaea from hypersaline soda lakes in southwestern Siberia.</title>
        <authorList>
            <person name="Sorokin D.Y."/>
            <person name="Elcheninov A.G."/>
            <person name="Khizhniak T.V."/>
            <person name="Koenen M."/>
            <person name="Bale N.J."/>
            <person name="Damste J.S.S."/>
            <person name="Kublanov I.V."/>
        </authorList>
    </citation>
    <scope>NUCLEOTIDE SEQUENCE</scope>
    <source>
        <strain evidence="13">AArc-St2</strain>
    </source>
</reference>
<evidence type="ECO:0000256" key="7">
    <source>
        <dbReference type="ARBA" id="ARBA00022989"/>
    </source>
</evidence>
<dbReference type="AlphaFoldDB" id="A0AAE3KA14"/>
<evidence type="ECO:0000256" key="2">
    <source>
        <dbReference type="ARBA" id="ARBA00022670"/>
    </source>
</evidence>
<dbReference type="PANTHER" id="PTHR43221">
    <property type="entry name" value="PROTEASE HTPX"/>
    <property type="match status" value="1"/>
</dbReference>
<comment type="caution">
    <text evidence="13">The sequence shown here is derived from an EMBL/GenBank/DDBJ whole genome shotgun (WGS) entry which is preliminary data.</text>
</comment>
<evidence type="ECO:0000256" key="1">
    <source>
        <dbReference type="ARBA" id="ARBA00022475"/>
    </source>
</evidence>
<comment type="similarity">
    <text evidence="10">Belongs to the peptidase M48 family.</text>
</comment>
<keyword evidence="4" id="KW-0479">Metal-binding</keyword>
<feature type="transmembrane region" description="Helical" evidence="11">
    <location>
        <begin position="71"/>
        <end position="93"/>
    </location>
</feature>
<feature type="transmembrane region" description="Helical" evidence="11">
    <location>
        <begin position="39"/>
        <end position="59"/>
    </location>
</feature>
<evidence type="ECO:0000256" key="4">
    <source>
        <dbReference type="ARBA" id="ARBA00022723"/>
    </source>
</evidence>
<keyword evidence="8 10" id="KW-0482">Metalloprotease</keyword>
<sequence>MTMSPGRQISLFLLLRIVVSLGVISLATASIVTAAIIITGLTAILTLGTMLFIIETIFLSSENPIIGISQFTLLEISFFIIVAGAILFPLVYYQPVKREIQEFNEKLGATGQLASERHTKISRTATRIAQQADIPAPEVRIVNRSRPESYTLGGLSTGTIIITRGVIRQLTETEIEAVLAHEVSHLANGDGRLMNYLLIPLLIAEDLSSNDRPKFRLKNGFGVFIFIAKLGSWVMITLITTILLFVCQLGVSLLSRAREFTADQAAAKLTGSPGALASALEKLAGARTRPTEDLRNIKRSAGPLDILPLTDQAEQHWLLRTHPTTEARIDRLRQLSVD</sequence>
<evidence type="ECO:0000256" key="5">
    <source>
        <dbReference type="ARBA" id="ARBA00022801"/>
    </source>
</evidence>
<feature type="transmembrane region" description="Helical" evidence="11">
    <location>
        <begin position="221"/>
        <end position="246"/>
    </location>
</feature>
<dbReference type="Proteomes" id="UP001203207">
    <property type="component" value="Unassembled WGS sequence"/>
</dbReference>
<dbReference type="InterPro" id="IPR050083">
    <property type="entry name" value="HtpX_protease"/>
</dbReference>
<dbReference type="RefSeq" id="WP_250586328.1">
    <property type="nucleotide sequence ID" value="NZ_JAKRVX010000015.1"/>
</dbReference>
<evidence type="ECO:0000313" key="13">
    <source>
        <dbReference type="EMBL" id="MCL9818548.1"/>
    </source>
</evidence>
<feature type="domain" description="Peptidase M48" evidence="12">
    <location>
        <begin position="117"/>
        <end position="334"/>
    </location>
</feature>
<evidence type="ECO:0000313" key="14">
    <source>
        <dbReference type="Proteomes" id="UP001203207"/>
    </source>
</evidence>
<dbReference type="InterPro" id="IPR001915">
    <property type="entry name" value="Peptidase_M48"/>
</dbReference>
<dbReference type="EC" id="3.4.24.-" evidence="13"/>
<evidence type="ECO:0000256" key="8">
    <source>
        <dbReference type="ARBA" id="ARBA00023049"/>
    </source>
</evidence>
<reference evidence="13" key="2">
    <citation type="submission" date="2022-02" db="EMBL/GenBank/DDBJ databases">
        <authorList>
            <person name="Elcheninov A.G."/>
            <person name="Sorokin D.Y."/>
            <person name="Kublanov I.V."/>
        </authorList>
    </citation>
    <scope>NUCLEOTIDE SEQUENCE</scope>
    <source>
        <strain evidence="13">AArc-St2</strain>
    </source>
</reference>
<evidence type="ECO:0000256" key="11">
    <source>
        <dbReference type="SAM" id="Phobius"/>
    </source>
</evidence>